<feature type="active site" description="Proton acceptor; for dehydratase activity" evidence="7">
    <location>
        <position position="1580"/>
    </location>
</feature>
<dbReference type="InterPro" id="IPR014043">
    <property type="entry name" value="Acyl_transferase_dom"/>
</dbReference>
<dbReference type="SMART" id="SM00827">
    <property type="entry name" value="PKS_AT"/>
    <property type="match status" value="3"/>
</dbReference>
<dbReference type="Pfam" id="PF08659">
    <property type="entry name" value="KR"/>
    <property type="match status" value="2"/>
</dbReference>
<dbReference type="InterPro" id="IPR025110">
    <property type="entry name" value="AMP-bd_C"/>
</dbReference>
<dbReference type="SUPFAM" id="SSF51735">
    <property type="entry name" value="NAD(P)-binding Rossmann-fold domains"/>
    <property type="match status" value="4"/>
</dbReference>
<dbReference type="SUPFAM" id="SSF56801">
    <property type="entry name" value="Acetyl-CoA synthetase-like"/>
    <property type="match status" value="1"/>
</dbReference>
<dbReference type="SMART" id="SM00823">
    <property type="entry name" value="PKS_PP"/>
    <property type="match status" value="4"/>
</dbReference>
<evidence type="ECO:0000256" key="5">
    <source>
        <dbReference type="ARBA" id="ARBA00023268"/>
    </source>
</evidence>
<dbReference type="CDD" id="cd08956">
    <property type="entry name" value="KR_3_FAS_SDR_x"/>
    <property type="match status" value="2"/>
</dbReference>
<dbReference type="OrthoDB" id="5476359at2"/>
<dbReference type="SMART" id="SM00826">
    <property type="entry name" value="PKS_DH"/>
    <property type="match status" value="2"/>
</dbReference>
<dbReference type="PROSITE" id="PS00606">
    <property type="entry name" value="KS3_1"/>
    <property type="match status" value="3"/>
</dbReference>
<dbReference type="Gene3D" id="6.10.140.1830">
    <property type="match status" value="1"/>
</dbReference>
<dbReference type="InterPro" id="IPR049552">
    <property type="entry name" value="PKS_DH_N"/>
</dbReference>
<dbReference type="Gene3D" id="3.40.50.720">
    <property type="entry name" value="NAD(P)-binding Rossmann-like Domain"/>
    <property type="match status" value="2"/>
</dbReference>
<feature type="region of interest" description="N-terminal hotdog fold" evidence="7">
    <location>
        <begin position="3296"/>
        <end position="3421"/>
    </location>
</feature>
<dbReference type="PANTHER" id="PTHR43775:SF51">
    <property type="entry name" value="INACTIVE PHENOLPHTHIOCEROL SYNTHESIS POLYKETIDE SYNTHASE TYPE I PKS1-RELATED"/>
    <property type="match status" value="1"/>
</dbReference>
<feature type="domain" description="Ketosynthase family 3 (KS3)" evidence="10">
    <location>
        <begin position="2404"/>
        <end position="2829"/>
    </location>
</feature>
<dbReference type="InterPro" id="IPR014031">
    <property type="entry name" value="Ketoacyl_synth_C"/>
</dbReference>
<keyword evidence="4" id="KW-0677">Repeat</keyword>
<dbReference type="GO" id="GO:0006633">
    <property type="term" value="P:fatty acid biosynthetic process"/>
    <property type="evidence" value="ECO:0007669"/>
    <property type="project" value="InterPro"/>
</dbReference>
<dbReference type="GO" id="GO:0004315">
    <property type="term" value="F:3-oxoacyl-[acyl-carrier-protein] synthase activity"/>
    <property type="evidence" value="ECO:0007669"/>
    <property type="project" value="InterPro"/>
</dbReference>
<dbReference type="InterPro" id="IPR001227">
    <property type="entry name" value="Ac_transferase_dom_sf"/>
</dbReference>
<dbReference type="EMBL" id="RBKT01000001">
    <property type="protein sequence ID" value="RKR91911.1"/>
    <property type="molecule type" value="Genomic_DNA"/>
</dbReference>
<dbReference type="Pfam" id="PF16197">
    <property type="entry name" value="KAsynt_C_assoc"/>
    <property type="match status" value="3"/>
</dbReference>
<dbReference type="InterPro" id="IPR000873">
    <property type="entry name" value="AMP-dep_synth/lig_dom"/>
</dbReference>
<evidence type="ECO:0000256" key="2">
    <source>
        <dbReference type="ARBA" id="ARBA00022553"/>
    </source>
</evidence>
<reference evidence="12 13" key="1">
    <citation type="submission" date="2018-10" db="EMBL/GenBank/DDBJ databases">
        <title>Sequencing the genomes of 1000 actinobacteria strains.</title>
        <authorList>
            <person name="Klenk H.-P."/>
        </authorList>
    </citation>
    <scope>NUCLEOTIDE SEQUENCE [LARGE SCALE GENOMIC DNA]</scope>
    <source>
        <strain evidence="12 13">DSM 45175</strain>
    </source>
</reference>
<feature type="region of interest" description="N-terminal hotdog fold" evidence="7">
    <location>
        <begin position="1548"/>
        <end position="1673"/>
    </location>
</feature>
<dbReference type="Pfam" id="PF13193">
    <property type="entry name" value="AMP-binding_C"/>
    <property type="match status" value="1"/>
</dbReference>
<sequence length="5210" mass="547742">MLRSELIRPVPELIRAGADRHGDKIAFLDAQRGVTYRELDLRTARLGGHLSGLGLGRGDRAMILLDNRVEVVESYLAITRASAVGVPVNPHLSATEVAHVRDDSGARLIITDSAHLNRVEPLMSGPDGLKVVLVGSVEDATRAGCSHFEELATTEPVTPTRDDLGLDEPAWMLYTSGTTGQPRGVLSAQRAGLWSVAACYAPILGLSDKDRLLWPMPLFHSLAHVLCVLGVTAVGATARILPGFAAEEVLDELRDGSWTVLAGVPTMYRELVRVAGGRVEAPALRVCLSGGAVTPPELWRTAEDAFGVPLIDNYGSTETSGAIATTWPTGTRLSGSCGLPVPGLAVRLVDARTGRDVPVGAEGEVWVSGPNVMLGYHEQPDATAEVLTDGWYHTGDLATRDELGYLTIRGRTRELIIRGAENIHPGEIENVLRAIEGVADAAVRGVPDEALGEVPVAFLIPRVPGALDADRVFAECRQRLAYFKVPERLHEVSEIPRTPSGKTIRYLLDELPATLLASRTEQSEPPRREPDSSVAATELRQRVGQMSTVDVRAFMVDLVLTEVGNLVGRPEVTARPSDLAFQELGFDSRAVVELRNRLVAATGLDLPATVAFNHPTPQALAERLTDELFGRPRPTRTAPAPQAPADEPIAIVGMACRLPGGIRSPEDLWRLVSEGGEVITAFPTDRGWPLESLYDPDPDQPGKSYVRQGGFLDGAGDFDADFFGISPREALATDPQQRLLLEASWEAFEQAGIDPELVRGDRVGVFAGVMFHDYAFRPDEVPDDVQGYLSVGSAASVASGRVAYTLGLTGPAVTVDTACSSSLVALHLAGQALRQGECSLALAGGVSVMATPDAFIASSRQRALAPDGRCKAFGAEADGTVFAEGVGMLLLERLSDARRNGHQVLALVRGSAVNQDGASNGLTAPSGAAQQAVIRQALSNAGLSSAQVDAVEAHGTGTRLGDPIEAEALLATYGQDRSADVPLWLGSVKSNIGHTQAAAGVTGVIKMVLAMRYGVLPRTLHVDRPTPHVNWSTGAVSLLAGSERWPQLGRPSRAGVSSFGVSGTNAHVILEGVPAPPDRVRPDGVGSAPGPWLLSGRGEQGLRAQARRLRDHVEAYPDLNLTDVGFSLATRRARLSHRAAVLGGDRNSILAGLAGIGSGEARPDVVEGTPVVHGDRVVFVFPGQGSQWVGMARDLLHSSPVFAESVRACGLALAEFVDWSVEDVLRGLPGAPSMSRLDVVQPALFTVMVSLAAVWRSYGVQPAAVVGHSQGEIAAAYVAGALSLGDAARVVTMRSRAWLRLAGQGAMISVLAPAAEVAERLVPWGDRLAVAVVNGPASVAVSGDVPALTELLATLDAAGVRARWVPGADGAGHSAQVEVLREELREVLSPVAPRASSIPFYSTVDGAPLETSALDGEYWYRNMRETVRFEQAVRSLATDLFGTFIEVSPHPVLTTAVQATVEELNGAPDTVATVGTLRRDDGGLDRLLASVAEAHVRGASVDWHAVYADRLARGTDLPTYAFQRRRFWLPSGGGPADAASLGLDRSDHPLFAASLELAEEGGLVLTGRLSRREQPWLGDHVVMGTVLMPGAVFVELAIRAGDHLGCDRLDELTIENPLVLDEEGAVQAQVVVGPADSEGRRAVTIHSRPEGPTNPGRWVRHASGSLSETGQPAPAPLSQWPPVGAIPVPVEDFYPRLAAVGVAYGPVFQGLRAAWRRDAEIFAEVALPSDHQDEAAEYGLHPALLDAALQPTELDPTGRDAENGRLAFSWAGTTLHTAGASALRVRLTPVSPDVISLMATDEWGSPVLSVEALTLRPASAEHLRAAGGESDGALFRQDWVAAPAGPLSPTMTPTWAVLAGAEAVVGTTSAAGYPDLAALTSALETGAAVPDLVVAAPTLPGPTGDLPTAVRANLLAVLELLRAWLAQDRLAHARLVLVTRGAVAVGPEEIPDPVGAAVWGLVRSAQSEHPDRILLVDVDESVSGAIPDLADRHEPQLAVRAGDVLAPRLTRLPRAGDGPSSVWDHRGTVLVTGGTGGLGRLVARHLVTRWNVRRLLLVSRSGPAAPGAETLVAELVALGAAAVVVAGDVADRESLAEVLASVPPEHPLVAVVHAAGVVADGVVEKLTPEQLDRVLAPKVAGAINLYELTKHLDLRAFVLFSSAAAVLGAGGQGGYAAGNAVLDALAHRWRVAGTPAHALGWGMWAESAGMAGRLAEHDLRRLERLGTAALTAEQALTLFDLAVGGAEAVVLPLRLQATALATQSQEGTLPAVLRGLVPAAVRPTVRSRTDGRRDPVVDRFAGVSGPERERLLEDLVRRNAAAVLGHTSVDSVASDRAFKDLGFDSLTAVELRNRLRTATGLRLPATLVFDYPTTDQLAAKLNVLLGGAAPADVGEAPTPPAVADDPIAIVSVACRFPGANSPDDLWRLLVEGGDAITDLPDDRGWDTASLFDDDPDAPGKSYVRSGGFLTGVADFDAEFFGISPREAVAMDPQQRLLLELAWEVVERAGIDPLSLRGSQTGVFAGTSGQDYTPRADQAPEEVEGYLATSGISSVLSGRVSYVLGLEGPAVTVDTACSSSLVALHLAAQALRQGECDLALAGGVTVMGSPAALVTFSRQRGLASDGRCKPFAEAADGFGVSEGVGVILLERLSDAVRHGRRILAVVRGSAVNQDGASNGLTAPNGPSQQRVITRALASAGVSAADVDVVEAHGTGTTLGDPIEAQALLATYGQGRPADRPLLLGSVKSNIGHTQAAAGAAGLLKTVLAMQRATVPRTLHVDSPTSRVDWSSGAVELVTSARAWPDTDRPRRAGVSSFGISGTNVHVILEQAPPAVADMPAQTGREPLIFPISAKSEQALRAQAERLRSVVEGQAEPRLADIARSLATTRSAFGQRAAVVARDRDDLLSRLSALAAGADAAGLVRGVAKPAASRVVFVFPGQGAQWIGMGRELLDSSPAFADSIRSCATALSEFVGWDLMAVLRGSPDAPSTDRVDVVQPLSFAVMVSLAALWESHGVWPSAVVGHSQGEIAAAYVAGVLSLRDACRVVALRSQALSALAGRGGMVSIALAEEMVHDLIERWHGAVAVAAVNGPTSVVVSGHADALDELVGWCAGEGVRARRIAVNYASHSAAVEEIRDEVLELIGPIEPLPARVPLISTVDGEWIDGTGMDTEYWYRNLRQTVRFGRAVDVLLAAGHEVFVEVSPHPVLGVAVQEAAELAGVVATSLGTLRRDEGTRFTTSLAEAWAAGVRVDWAGVFPAGGWVELPTYAFQRRRYWLGAGPARSDAASLGLAAAGHPMLGAAVRPAGGSGLLLTARLSRQAHPWLADHAVRGRVILPGTAFVELAIHAGDMVGCGRLEELTLVRPLPVPALGATQLQLSVGAPDESGRRALEVYGQPADTGPDEPWTAYAAGVLSPDTGHAAVDPDLTQWPPGDALELSVDGFYQRLASTGLEYGPVFRGLEAVWQRGDEIFAEVRLPAGLDGEAARFGLHPALLDTALQASRFLGTDEDEQRLAFLWSGISLHRVGASQLRIRLARLGPGEFSLTAADATGQPVATVASLVTRPLVADPDGDPPVIPRDSLFRVEWHPVPPVAHHVGDLVELPDGGVTALSSALGENGPWPATVVMKSTARPGHDLAVEVRETTRNAVTLLRDWLAEERLARSRLVFLTHGAVAARPGDDVSDLAGAALHGLVRTAQSEHPGQFFLVDVDDPAEADLAQVLAVAVGSAEPQLAVREGRVLAARLAKVASPSRETGPLFGPSDVVLVTGATGGLGRLVARHLAVEHGIRDLVLVSRSGREAEGAQELETELTALGVNVHLRACDVTDRNALAALFAQHRISAVVHAAGLLDDGVLENLTADQVDRVLLPKVDAALHLHELTRELDISAFVLFSAAATTFGNAGQAAYSAANGFLDAFAQHRRAQGMPAVSLAWGLWAEEHGMGARLAEADIRRVVEKGTAAIPIADGLALFDAACGLGEAALVPVRLNLEHLRAKARTEPVPALLRHLVPATTRAAARSASEESGLAARLARMAPDERDRVLRDLVRASVAAVLGHSSAEEVRPDRVFKDLGFDSLTAVELRNRLNAATGLRLPATLVFDHPTAASVADYLRERLTEGTADAPAAAAPVPADAGDPVAIVAMACRFPGGVSSPEELWQLLVDGSDAVTTLPTDRGWDIDRIFDPEMSRPGTTYTQFGGFLDSVADFDPGFFGISPREALAMDPQQRLLLETSWEAVERAGIDPLTLKGSQTGVFVGSVYQDYVRRVREAPSGLEPYLGNGSAASIASGRIAYALGLEGPAVTVDTACSSSLVALHLAVEAVRRGECDLALAGGVTVMSTPEAFIEFSRQRGLAADGRCKAFSEAADGAGFAEGVGVLLVERLSDAVRGGRRVLAVVRGSAVNQDGASNGLTAPNGPSQQRVIRRALLSAGLSVSDVDVVEAHGTGTRLGDPIEAQALLATYGRGRVGGPLLLGSVKSNIGHTQAAAGVAGVMKMVLALGRGVVPSTLHVDVPTPEVDWSSGGVELVRELCDWPVVGRPRRAGVSSFGISGTNAHVILEQAPETAEADSGGGADGPFLLPLAAVSGSGLRAQAATLNEFLTHRPELALGDVGWSLASTRAALGYRSFVAGTDRAQLLGGLAELAAGEVEPTSAVGDPRVVFVFPGQGTQWVGMAVELLDSSVVFADSLRACAEVMGSFVDWDVLEVLRGVAGAPSLERVDVVQPVSFAVMVSLAALWRSCGVEPAAVVGHSQGEIAAACVAGVLSLVDACRVVVLRSRALRVLAGRGGMVSLGLSVGEAEGFVSGWVGRLSVAAVNGPLSVVVSGDVGACEELLVRAGEVGVRARRVAVDYASHSVAVEEIRSRVVGDLAVVVPGRAEVPFYSTVSGGWLDGGELVGEYWYRNLRERVGFEQATRALLAEGHNVFIEASAHPVLTTSIQDMIEDTGSTAHTVGSIRRDDGGLDRFHASVGASWAAGAPVDWAALFRDARRVDLPTYPFQRRRFWLDSTPSYGELAPADARFWAAVERQDLTELATTLGVAQDDLRAALPALASWRNRHRAEVEPVLDETPPDADTALRTRLARVPGQEQQQFLVDLIRERAAAVLGHDRSDEVEPGRRFLEIGFNSLSAVELRDRLAAVTGLKLPSTLLFDHPTITALATHLRQRLLDQPPVHDPEPAERDTAHLGEDDDSRIDEMDVRDLMQMVREGRES</sequence>
<dbReference type="InterPro" id="IPR020845">
    <property type="entry name" value="AMP-binding_CS"/>
</dbReference>
<evidence type="ECO:0000256" key="8">
    <source>
        <dbReference type="SAM" id="MobiDB-lite"/>
    </source>
</evidence>
<dbReference type="Proteomes" id="UP000277671">
    <property type="component" value="Unassembled WGS sequence"/>
</dbReference>
<dbReference type="Gene3D" id="1.10.1200.10">
    <property type="entry name" value="ACP-like"/>
    <property type="match status" value="4"/>
</dbReference>
<dbReference type="FunFam" id="3.40.366.10:FF:000002">
    <property type="entry name" value="Probable polyketide synthase 2"/>
    <property type="match status" value="3"/>
</dbReference>
<dbReference type="SMART" id="SM00822">
    <property type="entry name" value="PKS_KR"/>
    <property type="match status" value="2"/>
</dbReference>
<dbReference type="InterPro" id="IPR016036">
    <property type="entry name" value="Malonyl_transacylase_ACP-bd"/>
</dbReference>
<dbReference type="InterPro" id="IPR041618">
    <property type="entry name" value="PKS_DE"/>
</dbReference>
<feature type="active site" description="Proton acceptor; for dehydratase activity" evidence="7">
    <location>
        <position position="3328"/>
    </location>
</feature>
<feature type="region of interest" description="C-terminal hotdog fold" evidence="7">
    <location>
        <begin position="1685"/>
        <end position="1824"/>
    </location>
</feature>
<feature type="domain" description="PKS/mFAS DH" evidence="11">
    <location>
        <begin position="1548"/>
        <end position="1824"/>
    </location>
</feature>
<feature type="region of interest" description="Disordered" evidence="8">
    <location>
        <begin position="517"/>
        <end position="537"/>
    </location>
</feature>
<dbReference type="SMART" id="SM01294">
    <property type="entry name" value="PKS_PP_betabranch"/>
    <property type="match status" value="3"/>
</dbReference>
<dbReference type="RefSeq" id="WP_121160001.1">
    <property type="nucleotide sequence ID" value="NZ_RBKT01000001.1"/>
</dbReference>
<dbReference type="InterPro" id="IPR045851">
    <property type="entry name" value="AMP-bd_C_sf"/>
</dbReference>
<keyword evidence="5" id="KW-0511">Multifunctional enzyme</keyword>
<dbReference type="Pfam" id="PF00109">
    <property type="entry name" value="ketoacyl-synt"/>
    <property type="match status" value="3"/>
</dbReference>
<feature type="domain" description="Carrier" evidence="9">
    <location>
        <begin position="550"/>
        <end position="628"/>
    </location>
</feature>
<feature type="region of interest" description="Disordered" evidence="8">
    <location>
        <begin position="1645"/>
        <end position="1678"/>
    </location>
</feature>
<feature type="region of interest" description="Disordered" evidence="8">
    <location>
        <begin position="5168"/>
        <end position="5195"/>
    </location>
</feature>
<dbReference type="Pfam" id="PF22953">
    <property type="entry name" value="SpnB_Rossmann"/>
    <property type="match status" value="2"/>
</dbReference>
<dbReference type="PROSITE" id="PS00012">
    <property type="entry name" value="PHOSPHOPANTETHEINE"/>
    <property type="match status" value="3"/>
</dbReference>
<evidence type="ECO:0000256" key="1">
    <source>
        <dbReference type="ARBA" id="ARBA00022450"/>
    </source>
</evidence>
<keyword evidence="3" id="KW-0808">Transferase</keyword>
<feature type="domain" description="Carrier" evidence="9">
    <location>
        <begin position="4040"/>
        <end position="4115"/>
    </location>
</feature>
<organism evidence="12 13">
    <name type="scientific">Micromonospora pisi</name>
    <dbReference type="NCBI Taxonomy" id="589240"/>
    <lineage>
        <taxon>Bacteria</taxon>
        <taxon>Bacillati</taxon>
        <taxon>Actinomycetota</taxon>
        <taxon>Actinomycetes</taxon>
        <taxon>Micromonosporales</taxon>
        <taxon>Micromonosporaceae</taxon>
        <taxon>Micromonospora</taxon>
    </lineage>
</organism>
<dbReference type="InterPro" id="IPR020806">
    <property type="entry name" value="PKS_PP-bd"/>
</dbReference>
<dbReference type="Pfam" id="PF00501">
    <property type="entry name" value="AMP-binding"/>
    <property type="match status" value="1"/>
</dbReference>
<dbReference type="InterPro" id="IPR042104">
    <property type="entry name" value="PKS_dehydratase_sf"/>
</dbReference>
<keyword evidence="13" id="KW-1185">Reference proteome</keyword>
<evidence type="ECO:0000256" key="7">
    <source>
        <dbReference type="PROSITE-ProRule" id="PRU01363"/>
    </source>
</evidence>
<feature type="active site" description="Proton donor; for dehydratase activity" evidence="7">
    <location>
        <position position="1746"/>
    </location>
</feature>
<dbReference type="Pfam" id="PF00698">
    <property type="entry name" value="Acyl_transf_1"/>
    <property type="match status" value="3"/>
</dbReference>
<dbReference type="InterPro" id="IPR057326">
    <property type="entry name" value="KR_dom"/>
</dbReference>
<comment type="caution">
    <text evidence="12">The sequence shown here is derived from an EMBL/GenBank/DDBJ whole genome shotgun (WGS) entry which is preliminary data.</text>
</comment>
<evidence type="ECO:0000259" key="9">
    <source>
        <dbReference type="PROSITE" id="PS50075"/>
    </source>
</evidence>
<dbReference type="InterPro" id="IPR014030">
    <property type="entry name" value="Ketoacyl_synth_N"/>
</dbReference>
<feature type="domain" description="Ketosynthase family 3 (KS3)" evidence="10">
    <location>
        <begin position="4134"/>
        <end position="4559"/>
    </location>
</feature>
<dbReference type="CDD" id="cd00833">
    <property type="entry name" value="PKS"/>
    <property type="match status" value="3"/>
</dbReference>
<dbReference type="InterPro" id="IPR032821">
    <property type="entry name" value="PKS_assoc"/>
</dbReference>
<dbReference type="InterPro" id="IPR009081">
    <property type="entry name" value="PP-bd_ACP"/>
</dbReference>
<dbReference type="FunFam" id="3.40.47.10:FF:000019">
    <property type="entry name" value="Polyketide synthase type I"/>
    <property type="match status" value="3"/>
</dbReference>
<dbReference type="Pfam" id="PF14765">
    <property type="entry name" value="PS-DH"/>
    <property type="match status" value="2"/>
</dbReference>
<feature type="domain" description="Carrier" evidence="9">
    <location>
        <begin position="5090"/>
        <end position="5165"/>
    </location>
</feature>
<evidence type="ECO:0000313" key="12">
    <source>
        <dbReference type="EMBL" id="RKR91911.1"/>
    </source>
</evidence>
<dbReference type="InterPro" id="IPR042099">
    <property type="entry name" value="ANL_N_sf"/>
</dbReference>
<dbReference type="Gene3D" id="3.30.300.30">
    <property type="match status" value="1"/>
</dbReference>
<dbReference type="GO" id="GO:0031177">
    <property type="term" value="F:phosphopantetheine binding"/>
    <property type="evidence" value="ECO:0007669"/>
    <property type="project" value="InterPro"/>
</dbReference>
<dbReference type="PROSITE" id="PS52019">
    <property type="entry name" value="PKS_MFAS_DH"/>
    <property type="match status" value="2"/>
</dbReference>
<dbReference type="InterPro" id="IPR020841">
    <property type="entry name" value="PKS_Beta-ketoAc_synthase_dom"/>
</dbReference>
<dbReference type="InterPro" id="IPR050091">
    <property type="entry name" value="PKS_NRPS_Biosynth_Enz"/>
</dbReference>
<dbReference type="SUPFAM" id="SSF53901">
    <property type="entry name" value="Thiolase-like"/>
    <property type="match status" value="3"/>
</dbReference>
<keyword evidence="2" id="KW-0597">Phosphoprotein</keyword>
<dbReference type="Gene3D" id="3.40.47.10">
    <property type="match status" value="3"/>
</dbReference>
<evidence type="ECO:0000256" key="3">
    <source>
        <dbReference type="ARBA" id="ARBA00022679"/>
    </source>
</evidence>
<dbReference type="Gene3D" id="3.40.50.12780">
    <property type="entry name" value="N-terminal domain of ligase-like"/>
    <property type="match status" value="1"/>
</dbReference>
<feature type="domain" description="Carrier" evidence="9">
    <location>
        <begin position="2310"/>
        <end position="2385"/>
    </location>
</feature>
<keyword evidence="1" id="KW-0596">Phosphopantetheine</keyword>
<feature type="compositionally biased region" description="Basic and acidic residues" evidence="8">
    <location>
        <begin position="521"/>
        <end position="531"/>
    </location>
</feature>
<dbReference type="Gene3D" id="3.10.129.110">
    <property type="entry name" value="Polyketide synthase dehydratase"/>
    <property type="match status" value="2"/>
</dbReference>
<evidence type="ECO:0000259" key="10">
    <source>
        <dbReference type="PROSITE" id="PS52004"/>
    </source>
</evidence>
<dbReference type="InterPro" id="IPR016039">
    <property type="entry name" value="Thiolase-like"/>
</dbReference>
<dbReference type="Pfam" id="PF02801">
    <property type="entry name" value="Ketoacyl-synt_C"/>
    <property type="match status" value="3"/>
</dbReference>
<feature type="active site" description="Proton donor; for dehydratase activity" evidence="7">
    <location>
        <position position="3496"/>
    </location>
</feature>
<protein>
    <submittedName>
        <fullName evidence="12">Rifamycin polyketide synthase module 4/5/6</fullName>
    </submittedName>
</protein>
<dbReference type="PROSITE" id="PS52004">
    <property type="entry name" value="KS3_2"/>
    <property type="match status" value="3"/>
</dbReference>
<accession>A0A495JST3</accession>
<feature type="domain" description="PKS/mFAS DH" evidence="11">
    <location>
        <begin position="3296"/>
        <end position="3572"/>
    </location>
</feature>
<dbReference type="Gene3D" id="3.30.70.3290">
    <property type="match status" value="3"/>
</dbReference>
<dbReference type="InterPro" id="IPR006162">
    <property type="entry name" value="Ppantetheine_attach_site"/>
</dbReference>
<dbReference type="InterPro" id="IPR049551">
    <property type="entry name" value="PKS_DH_C"/>
</dbReference>
<dbReference type="PROSITE" id="PS00455">
    <property type="entry name" value="AMP_BINDING"/>
    <property type="match status" value="1"/>
</dbReference>
<proteinExistence type="predicted"/>
<evidence type="ECO:0000256" key="6">
    <source>
        <dbReference type="ARBA" id="ARBA00023315"/>
    </source>
</evidence>
<dbReference type="Pfam" id="PF21089">
    <property type="entry name" value="PKS_DH_N"/>
    <property type="match status" value="2"/>
</dbReference>
<dbReference type="SUPFAM" id="SSF55048">
    <property type="entry name" value="Probable ACP-binding domain of malonyl-CoA ACP transacylase"/>
    <property type="match status" value="3"/>
</dbReference>
<name>A0A495JST3_9ACTN</name>
<dbReference type="GO" id="GO:0004312">
    <property type="term" value="F:fatty acid synthase activity"/>
    <property type="evidence" value="ECO:0007669"/>
    <property type="project" value="TreeGrafter"/>
</dbReference>
<dbReference type="InterPro" id="IPR016035">
    <property type="entry name" value="Acyl_Trfase/lysoPLipase"/>
</dbReference>
<dbReference type="InterPro" id="IPR036291">
    <property type="entry name" value="NAD(P)-bd_dom_sf"/>
</dbReference>
<gene>
    <name evidence="12" type="ORF">BDK92_6339</name>
</gene>
<dbReference type="InterPro" id="IPR020807">
    <property type="entry name" value="PKS_DH"/>
</dbReference>
<dbReference type="Gene3D" id="3.40.366.10">
    <property type="entry name" value="Malonyl-Coenzyme A Acyl Carrier Protein, domain 2"/>
    <property type="match status" value="3"/>
</dbReference>
<dbReference type="Pfam" id="PF00550">
    <property type="entry name" value="PP-binding"/>
    <property type="match status" value="4"/>
</dbReference>
<evidence type="ECO:0000256" key="4">
    <source>
        <dbReference type="ARBA" id="ARBA00022737"/>
    </source>
</evidence>
<dbReference type="InterPro" id="IPR036736">
    <property type="entry name" value="ACP-like_sf"/>
</dbReference>
<feature type="compositionally biased region" description="Basic and acidic residues" evidence="8">
    <location>
        <begin position="5170"/>
        <end position="5185"/>
    </location>
</feature>
<feature type="region of interest" description="C-terminal hotdog fold" evidence="7">
    <location>
        <begin position="3435"/>
        <end position="3572"/>
    </location>
</feature>
<dbReference type="InterPro" id="IPR018201">
    <property type="entry name" value="Ketoacyl_synth_AS"/>
</dbReference>
<feature type="domain" description="Ketosynthase family 3 (KS3)" evidence="10">
    <location>
        <begin position="646"/>
        <end position="1072"/>
    </location>
</feature>
<dbReference type="Pfam" id="PF18369">
    <property type="entry name" value="PKS_DE"/>
    <property type="match status" value="1"/>
</dbReference>
<dbReference type="PROSITE" id="PS50075">
    <property type="entry name" value="CARRIER"/>
    <property type="match status" value="4"/>
</dbReference>
<dbReference type="SUPFAM" id="SSF47336">
    <property type="entry name" value="ACP-like"/>
    <property type="match status" value="4"/>
</dbReference>
<dbReference type="InterPro" id="IPR013968">
    <property type="entry name" value="PKS_KR"/>
</dbReference>
<dbReference type="InterPro" id="IPR049900">
    <property type="entry name" value="PKS_mFAS_DH"/>
</dbReference>
<evidence type="ECO:0000259" key="11">
    <source>
        <dbReference type="PROSITE" id="PS52019"/>
    </source>
</evidence>
<keyword evidence="6" id="KW-0012">Acyltransferase</keyword>
<evidence type="ECO:0000313" key="13">
    <source>
        <dbReference type="Proteomes" id="UP000277671"/>
    </source>
</evidence>
<dbReference type="SMART" id="SM00825">
    <property type="entry name" value="PKS_KS"/>
    <property type="match status" value="3"/>
</dbReference>
<dbReference type="SUPFAM" id="SSF52151">
    <property type="entry name" value="FabD/lysophospholipase-like"/>
    <property type="match status" value="3"/>
</dbReference>
<dbReference type="PANTHER" id="PTHR43775">
    <property type="entry name" value="FATTY ACID SYNTHASE"/>
    <property type="match status" value="1"/>
</dbReference>
<dbReference type="FunFam" id="1.10.1200.10:FF:000007">
    <property type="entry name" value="Probable polyketide synthase pks17"/>
    <property type="match status" value="3"/>
</dbReference>
<dbReference type="InterPro" id="IPR055123">
    <property type="entry name" value="SpnB-like_Rossmann"/>
</dbReference>